<feature type="domain" description="Helicase C-terminal" evidence="10">
    <location>
        <begin position="217"/>
        <end position="382"/>
    </location>
</feature>
<reference evidence="12" key="2">
    <citation type="submission" date="2022-08" db="EMBL/GenBank/DDBJ databases">
        <authorList>
            <person name="Dong C."/>
        </authorList>
    </citation>
    <scope>NUCLEOTIDE SEQUENCE</scope>
    <source>
        <strain evidence="12">59MF3M-4</strain>
    </source>
</reference>
<proteinExistence type="inferred from homology"/>
<accession>A0A9X2WF71</accession>
<dbReference type="GO" id="GO:0016787">
    <property type="term" value="F:hydrolase activity"/>
    <property type="evidence" value="ECO:0007669"/>
    <property type="project" value="UniProtKB-KW"/>
</dbReference>
<protein>
    <submittedName>
        <fullName evidence="12">DEAD/DEAH box helicase</fullName>
    </submittedName>
</protein>
<dbReference type="CDD" id="cd18787">
    <property type="entry name" value="SF2_C_DEAD"/>
    <property type="match status" value="1"/>
</dbReference>
<dbReference type="InterPro" id="IPR000629">
    <property type="entry name" value="RNA-helicase_DEAD-box_CS"/>
</dbReference>
<dbReference type="PANTHER" id="PTHR47959:SF7">
    <property type="entry name" value="ATP-DEPENDENT RNA HELICASE DEAD BOX FAMILY"/>
    <property type="match status" value="1"/>
</dbReference>
<dbReference type="EMBL" id="JAOANI010000015">
    <property type="protein sequence ID" value="MCT7358960.1"/>
    <property type="molecule type" value="Genomic_DNA"/>
</dbReference>
<sequence>MAFADLGITEPLLSTLTSLGYTQPTAVQQGAVPAVLAGRDVLAGAQTGTGKTAAFLLPQIQRLLAQEPALSKQPQLLVIAPTRELAQQVADSSVRYSQGTRLRTGVAYGGVSLKVQIDALAQGLDILVATPGRLLDLLRQEALSLSAVKTLVLDEADRMLDLGFSDEIVAILRALPKERQTLFFSATFPKTVKDLAYGMLNDPLLVEVTPQNSTVDAIQQTLYQLDKGKKAAALAFMIGSGNWQQVLVFVRTKQGADALVKELALDGIKADALHGDKSQGARQRALDDFREGKIRALIATDVAARGIDIVALSHVVNFELPFNAEDYVHRIGRTGRAGNEGHAISLVARDEENLLADIEALIKRPLPMVWLTGFEPSFNEGLERSGNPRKQRAKAKAKAKAQATYGIRKKK</sequence>
<dbReference type="FunFam" id="3.40.50.300:FF:000468">
    <property type="entry name" value="ATP-dependent RNA helicase RhlE"/>
    <property type="match status" value="1"/>
</dbReference>
<evidence type="ECO:0000256" key="3">
    <source>
        <dbReference type="ARBA" id="ARBA00022806"/>
    </source>
</evidence>
<organism evidence="12 13">
    <name type="scientific">Thalassolituus pacificus</name>
    <dbReference type="NCBI Taxonomy" id="2975440"/>
    <lineage>
        <taxon>Bacteria</taxon>
        <taxon>Pseudomonadati</taxon>
        <taxon>Pseudomonadota</taxon>
        <taxon>Gammaproteobacteria</taxon>
        <taxon>Oceanospirillales</taxon>
        <taxon>Oceanospirillaceae</taxon>
        <taxon>Thalassolituus</taxon>
    </lineage>
</organism>
<dbReference type="SMART" id="SM00490">
    <property type="entry name" value="HELICc"/>
    <property type="match status" value="1"/>
</dbReference>
<evidence type="ECO:0000259" key="9">
    <source>
        <dbReference type="PROSITE" id="PS51192"/>
    </source>
</evidence>
<evidence type="ECO:0000256" key="8">
    <source>
        <dbReference type="SAM" id="MobiDB-lite"/>
    </source>
</evidence>
<evidence type="ECO:0000259" key="11">
    <source>
        <dbReference type="PROSITE" id="PS51195"/>
    </source>
</evidence>
<evidence type="ECO:0000256" key="4">
    <source>
        <dbReference type="ARBA" id="ARBA00022840"/>
    </source>
</evidence>
<feature type="domain" description="DEAD-box RNA helicase Q" evidence="11">
    <location>
        <begin position="1"/>
        <end position="29"/>
    </location>
</feature>
<evidence type="ECO:0000256" key="7">
    <source>
        <dbReference type="RuleBase" id="RU000492"/>
    </source>
</evidence>
<dbReference type="InterPro" id="IPR014001">
    <property type="entry name" value="Helicase_ATP-bd"/>
</dbReference>
<dbReference type="GO" id="GO:0003724">
    <property type="term" value="F:RNA helicase activity"/>
    <property type="evidence" value="ECO:0007669"/>
    <property type="project" value="InterPro"/>
</dbReference>
<evidence type="ECO:0000313" key="13">
    <source>
        <dbReference type="Proteomes" id="UP001147830"/>
    </source>
</evidence>
<dbReference type="PROSITE" id="PS51194">
    <property type="entry name" value="HELICASE_CTER"/>
    <property type="match status" value="1"/>
</dbReference>
<keyword evidence="2 7" id="KW-0378">Hydrolase</keyword>
<dbReference type="GO" id="GO:0003676">
    <property type="term" value="F:nucleic acid binding"/>
    <property type="evidence" value="ECO:0007669"/>
    <property type="project" value="InterPro"/>
</dbReference>
<name>A0A9X2WF71_9GAMM</name>
<dbReference type="Proteomes" id="UP001147830">
    <property type="component" value="Unassembled WGS sequence"/>
</dbReference>
<dbReference type="InterPro" id="IPR044742">
    <property type="entry name" value="DEAD/DEAH_RhlB"/>
</dbReference>
<evidence type="ECO:0000256" key="1">
    <source>
        <dbReference type="ARBA" id="ARBA00022741"/>
    </source>
</evidence>
<dbReference type="InterPro" id="IPR014014">
    <property type="entry name" value="RNA_helicase_DEAD_Q_motif"/>
</dbReference>
<dbReference type="PROSITE" id="PS00039">
    <property type="entry name" value="DEAD_ATP_HELICASE"/>
    <property type="match status" value="1"/>
</dbReference>
<evidence type="ECO:0000313" key="12">
    <source>
        <dbReference type="EMBL" id="MCT7358960.1"/>
    </source>
</evidence>
<comment type="similarity">
    <text evidence="5 7">Belongs to the DEAD box helicase family.</text>
</comment>
<evidence type="ECO:0000256" key="6">
    <source>
        <dbReference type="PROSITE-ProRule" id="PRU00552"/>
    </source>
</evidence>
<dbReference type="CDD" id="cd00268">
    <property type="entry name" value="DEADc"/>
    <property type="match status" value="1"/>
</dbReference>
<reference evidence="12" key="1">
    <citation type="journal article" date="2022" name="Front. Microbiol.">
        <title>Genome-based taxonomic rearrangement of Oceanobacter-related bacteria including the description of Thalassolituus hydrocarbonoclasticus sp. nov. and Thalassolituus pacificus sp. nov. and emended description of the genus Thalassolituus.</title>
        <authorList>
            <person name="Dong C."/>
            <person name="Wei L."/>
            <person name="Wang J."/>
            <person name="Lai Q."/>
            <person name="Huang Z."/>
            <person name="Shao Z."/>
        </authorList>
    </citation>
    <scope>NUCLEOTIDE SEQUENCE</scope>
    <source>
        <strain evidence="12">59MF3M-4</strain>
    </source>
</reference>
<dbReference type="Gene3D" id="3.40.50.300">
    <property type="entry name" value="P-loop containing nucleotide triphosphate hydrolases"/>
    <property type="match status" value="2"/>
</dbReference>
<dbReference type="InterPro" id="IPR001650">
    <property type="entry name" value="Helicase_C-like"/>
</dbReference>
<dbReference type="SMART" id="SM00487">
    <property type="entry name" value="DEXDc"/>
    <property type="match status" value="1"/>
</dbReference>
<feature type="region of interest" description="Disordered" evidence="8">
    <location>
        <begin position="381"/>
        <end position="411"/>
    </location>
</feature>
<dbReference type="Pfam" id="PF00271">
    <property type="entry name" value="Helicase_C"/>
    <property type="match status" value="1"/>
</dbReference>
<dbReference type="AlphaFoldDB" id="A0A9X2WF71"/>
<dbReference type="SUPFAM" id="SSF52540">
    <property type="entry name" value="P-loop containing nucleoside triphosphate hydrolases"/>
    <property type="match status" value="1"/>
</dbReference>
<evidence type="ECO:0000256" key="2">
    <source>
        <dbReference type="ARBA" id="ARBA00022801"/>
    </source>
</evidence>
<dbReference type="Pfam" id="PF00270">
    <property type="entry name" value="DEAD"/>
    <property type="match status" value="1"/>
</dbReference>
<dbReference type="RefSeq" id="WP_260975852.1">
    <property type="nucleotide sequence ID" value="NZ_JAOANI010000015.1"/>
</dbReference>
<keyword evidence="13" id="KW-1185">Reference proteome</keyword>
<dbReference type="InterPro" id="IPR050079">
    <property type="entry name" value="DEAD_box_RNA_helicase"/>
</dbReference>
<dbReference type="PANTHER" id="PTHR47959">
    <property type="entry name" value="ATP-DEPENDENT RNA HELICASE RHLE-RELATED"/>
    <property type="match status" value="1"/>
</dbReference>
<keyword evidence="3 7" id="KW-0347">Helicase</keyword>
<dbReference type="InterPro" id="IPR027417">
    <property type="entry name" value="P-loop_NTPase"/>
</dbReference>
<gene>
    <name evidence="12" type="ORF">NYR02_08015</name>
</gene>
<keyword evidence="4 7" id="KW-0067">ATP-binding</keyword>
<feature type="compositionally biased region" description="Basic residues" evidence="8">
    <location>
        <begin position="387"/>
        <end position="399"/>
    </location>
</feature>
<dbReference type="PROSITE" id="PS51195">
    <property type="entry name" value="Q_MOTIF"/>
    <property type="match status" value="1"/>
</dbReference>
<evidence type="ECO:0000259" key="10">
    <source>
        <dbReference type="PROSITE" id="PS51194"/>
    </source>
</evidence>
<dbReference type="GO" id="GO:0005829">
    <property type="term" value="C:cytosol"/>
    <property type="evidence" value="ECO:0007669"/>
    <property type="project" value="TreeGrafter"/>
</dbReference>
<evidence type="ECO:0000256" key="5">
    <source>
        <dbReference type="ARBA" id="ARBA00038437"/>
    </source>
</evidence>
<comment type="caution">
    <text evidence="12">The sequence shown here is derived from an EMBL/GenBank/DDBJ whole genome shotgun (WGS) entry which is preliminary data.</text>
</comment>
<feature type="short sequence motif" description="Q motif" evidence="6">
    <location>
        <begin position="1"/>
        <end position="29"/>
    </location>
</feature>
<feature type="domain" description="Helicase ATP-binding" evidence="9">
    <location>
        <begin position="32"/>
        <end position="206"/>
    </location>
</feature>
<dbReference type="InterPro" id="IPR011545">
    <property type="entry name" value="DEAD/DEAH_box_helicase_dom"/>
</dbReference>
<dbReference type="PROSITE" id="PS51192">
    <property type="entry name" value="HELICASE_ATP_BIND_1"/>
    <property type="match status" value="1"/>
</dbReference>
<keyword evidence="1 7" id="KW-0547">Nucleotide-binding</keyword>
<dbReference type="GO" id="GO:0005524">
    <property type="term" value="F:ATP binding"/>
    <property type="evidence" value="ECO:0007669"/>
    <property type="project" value="UniProtKB-KW"/>
</dbReference>